<evidence type="ECO:0000313" key="2">
    <source>
        <dbReference type="EMBL" id="MFD2158269.1"/>
    </source>
</evidence>
<reference evidence="3" key="1">
    <citation type="journal article" date="2019" name="Int. J. Syst. Evol. Microbiol.">
        <title>The Global Catalogue of Microorganisms (GCM) 10K type strain sequencing project: providing services to taxonomists for standard genome sequencing and annotation.</title>
        <authorList>
            <consortium name="The Broad Institute Genomics Platform"/>
            <consortium name="The Broad Institute Genome Sequencing Center for Infectious Disease"/>
            <person name="Wu L."/>
            <person name="Ma J."/>
        </authorList>
    </citation>
    <scope>NUCLEOTIDE SEQUENCE [LARGE SCALE GENOMIC DNA]</scope>
    <source>
        <strain evidence="3">CCUG 57942</strain>
    </source>
</reference>
<accession>A0ABW4Z8H4</accession>
<keyword evidence="1" id="KW-0812">Transmembrane</keyword>
<keyword evidence="1" id="KW-0472">Membrane</keyword>
<organism evidence="2 3">
    <name type="scientific">Rubritalea tangerina</name>
    <dbReference type="NCBI Taxonomy" id="430798"/>
    <lineage>
        <taxon>Bacteria</taxon>
        <taxon>Pseudomonadati</taxon>
        <taxon>Verrucomicrobiota</taxon>
        <taxon>Verrucomicrobiia</taxon>
        <taxon>Verrucomicrobiales</taxon>
        <taxon>Rubritaleaceae</taxon>
        <taxon>Rubritalea</taxon>
    </lineage>
</organism>
<evidence type="ECO:0000313" key="3">
    <source>
        <dbReference type="Proteomes" id="UP001597389"/>
    </source>
</evidence>
<proteinExistence type="predicted"/>
<comment type="caution">
    <text evidence="2">The sequence shown here is derived from an EMBL/GenBank/DDBJ whole genome shotgun (WGS) entry which is preliminary data.</text>
</comment>
<protein>
    <submittedName>
        <fullName evidence="2">Uncharacterized protein</fullName>
    </submittedName>
</protein>
<dbReference type="Proteomes" id="UP001597389">
    <property type="component" value="Unassembled WGS sequence"/>
</dbReference>
<feature type="transmembrane region" description="Helical" evidence="1">
    <location>
        <begin position="77"/>
        <end position="98"/>
    </location>
</feature>
<keyword evidence="3" id="KW-1185">Reference proteome</keyword>
<keyword evidence="1" id="KW-1133">Transmembrane helix</keyword>
<sequence length="103" mass="11836">MVLMTCANALIWNELVETKVYLSNNINFFYPLLSSGYFSPGAWYSDHFDTVTAIDNTRSFKCTDQVLAGWNNSRISIIWFVLVFSKLILSGTLTHWSAKRLPY</sequence>
<name>A0ABW4Z8H4_9BACT</name>
<evidence type="ECO:0000256" key="1">
    <source>
        <dbReference type="SAM" id="Phobius"/>
    </source>
</evidence>
<dbReference type="EMBL" id="JBHUJB010000021">
    <property type="protein sequence ID" value="MFD2158269.1"/>
    <property type="molecule type" value="Genomic_DNA"/>
</dbReference>
<gene>
    <name evidence="2" type="ORF">ACFSW8_05110</name>
</gene>